<dbReference type="InterPro" id="IPR003660">
    <property type="entry name" value="HAMP_dom"/>
</dbReference>
<dbReference type="GO" id="GO:0005886">
    <property type="term" value="C:plasma membrane"/>
    <property type="evidence" value="ECO:0007669"/>
    <property type="project" value="UniProtKB-SubCell"/>
</dbReference>
<reference evidence="13" key="1">
    <citation type="submission" date="2023-03" db="EMBL/GenBank/DDBJ databases">
        <title>Andean soil-derived lignocellulolytic bacterial consortium as a source of novel taxa and putative plastic-active enzymes.</title>
        <authorList>
            <person name="Diaz-Garcia L."/>
            <person name="Chuvochina M."/>
            <person name="Feuerriegel G."/>
            <person name="Bunk B."/>
            <person name="Sproer C."/>
            <person name="Streit W.R."/>
            <person name="Rodriguez L.M."/>
            <person name="Overmann J."/>
            <person name="Jimenez D.J."/>
        </authorList>
    </citation>
    <scope>NUCLEOTIDE SEQUENCE</scope>
    <source>
        <strain evidence="13">MAG 2441</strain>
    </source>
</reference>
<evidence type="ECO:0000313" key="13">
    <source>
        <dbReference type="EMBL" id="WEK54629.1"/>
    </source>
</evidence>
<comment type="similarity">
    <text evidence="8">Belongs to the methyl-accepting chemotaxis (MCP) protein family.</text>
</comment>
<feature type="domain" description="HAMP" evidence="12">
    <location>
        <begin position="297"/>
        <end position="349"/>
    </location>
</feature>
<comment type="subcellular location">
    <subcellularLocation>
        <location evidence="1">Cell membrane</location>
        <topology evidence="1">Multi-pass membrane protein</topology>
    </subcellularLocation>
</comment>
<keyword evidence="4 10" id="KW-0812">Transmembrane</keyword>
<dbReference type="CDD" id="cd12912">
    <property type="entry name" value="PDC2_MCP_like"/>
    <property type="match status" value="1"/>
</dbReference>
<protein>
    <submittedName>
        <fullName evidence="13">Methyl-accepting chemotaxis protein</fullName>
    </submittedName>
</protein>
<evidence type="ECO:0000256" key="2">
    <source>
        <dbReference type="ARBA" id="ARBA00022475"/>
    </source>
</evidence>
<dbReference type="AlphaFoldDB" id="A0AA95EWZ6"/>
<organism evidence="13 14">
    <name type="scientific">Candidatus Cohnella colombiensis</name>
    <dbReference type="NCBI Taxonomy" id="3121368"/>
    <lineage>
        <taxon>Bacteria</taxon>
        <taxon>Bacillati</taxon>
        <taxon>Bacillota</taxon>
        <taxon>Bacilli</taxon>
        <taxon>Bacillales</taxon>
        <taxon>Paenibacillaceae</taxon>
        <taxon>Cohnella</taxon>
    </lineage>
</organism>
<dbReference type="SUPFAM" id="SSF58104">
    <property type="entry name" value="Methyl-accepting chemotaxis protein (MCP) signaling domain"/>
    <property type="match status" value="1"/>
</dbReference>
<dbReference type="GO" id="GO:0006935">
    <property type="term" value="P:chemotaxis"/>
    <property type="evidence" value="ECO:0007669"/>
    <property type="project" value="UniProtKB-KW"/>
</dbReference>
<dbReference type="Pfam" id="PF02743">
    <property type="entry name" value="dCache_1"/>
    <property type="match status" value="1"/>
</dbReference>
<evidence type="ECO:0000256" key="8">
    <source>
        <dbReference type="ARBA" id="ARBA00029447"/>
    </source>
</evidence>
<dbReference type="FunFam" id="1.10.287.950:FF:000001">
    <property type="entry name" value="Methyl-accepting chemotaxis sensory transducer"/>
    <property type="match status" value="1"/>
</dbReference>
<feature type="domain" description="Methyl-accepting transducer" evidence="11">
    <location>
        <begin position="354"/>
        <end position="597"/>
    </location>
</feature>
<evidence type="ECO:0000259" key="11">
    <source>
        <dbReference type="PROSITE" id="PS50111"/>
    </source>
</evidence>
<proteinExistence type="inferred from homology"/>
<keyword evidence="5 10" id="KW-1133">Transmembrane helix</keyword>
<dbReference type="GO" id="GO:0007165">
    <property type="term" value="P:signal transduction"/>
    <property type="evidence" value="ECO:0007669"/>
    <property type="project" value="UniProtKB-KW"/>
</dbReference>
<evidence type="ECO:0000256" key="9">
    <source>
        <dbReference type="PROSITE-ProRule" id="PRU00284"/>
    </source>
</evidence>
<dbReference type="InterPro" id="IPR004089">
    <property type="entry name" value="MCPsignal_dom"/>
</dbReference>
<dbReference type="EMBL" id="CP119317">
    <property type="protein sequence ID" value="WEK54629.1"/>
    <property type="molecule type" value="Genomic_DNA"/>
</dbReference>
<dbReference type="Pfam" id="PF00015">
    <property type="entry name" value="MCPsignal"/>
    <property type="match status" value="1"/>
</dbReference>
<evidence type="ECO:0000256" key="6">
    <source>
        <dbReference type="ARBA" id="ARBA00023136"/>
    </source>
</evidence>
<dbReference type="PROSITE" id="PS50111">
    <property type="entry name" value="CHEMOTAXIS_TRANSDUC_2"/>
    <property type="match status" value="1"/>
</dbReference>
<evidence type="ECO:0000256" key="3">
    <source>
        <dbReference type="ARBA" id="ARBA00022500"/>
    </source>
</evidence>
<evidence type="ECO:0000313" key="14">
    <source>
        <dbReference type="Proteomes" id="UP001178662"/>
    </source>
</evidence>
<dbReference type="Pfam" id="PF00672">
    <property type="entry name" value="HAMP"/>
    <property type="match status" value="1"/>
</dbReference>
<name>A0AA95EWZ6_9BACL</name>
<keyword evidence="2" id="KW-1003">Cell membrane</keyword>
<dbReference type="SMART" id="SM00283">
    <property type="entry name" value="MA"/>
    <property type="match status" value="1"/>
</dbReference>
<sequence>MLRMTIKNRLIIAFLAILILPSSVIGWFSYQSAYDAVVYQMNKSANQGLQVVNNELNQLLASSLLDVGYMAKAVKGTMVDGSTNSATMQILDPLMAVKEQYGNVQFGTMSGQFISSPYKDMGEGFDSRTRSWYINAMEKKGQAVVNDPIVSADGTGNVTVITSKATEDGSGVVAVALSLTKLAEQTNRITIGEEGYVTILDKEHKYITHPTSAVGTENTESFITKFYEKDSGFFRYEFNGMSKTAVFITNELTGWKIIGAIELSEISDATRNILYTTVMVIVISILIGALLLIWILRSITSPLTRLIGATEKIANGDLTEEIEIRSKDELGQLSSSVNHMVHKLRDLIEDVINSSHNVASSSEQISATTEEIASGSSMQAEAAMNMQERFNELSLAINAVAENAEGAAELASKTTSIAQEGGTIVQNSVDSMTQVSSQMTLLEQDSGKIGEIIEVINDIADQTNLLALNAAIEAARAGEQGRGFAVVADEVRKLAERSSEATKQITIIIKEMQGNTHRSVIAVSNGVNQTQETGKAFERIIAMINDTEQKVSEIAAASEEQAAQTDEVRKSIESISAASQEAAAAAEETAATSQSLAHLAEGLNDSVSIFKIK</sequence>
<keyword evidence="3" id="KW-0145">Chemotaxis</keyword>
<evidence type="ECO:0000256" key="5">
    <source>
        <dbReference type="ARBA" id="ARBA00022989"/>
    </source>
</evidence>
<dbReference type="PANTHER" id="PTHR32089:SF112">
    <property type="entry name" value="LYSOZYME-LIKE PROTEIN-RELATED"/>
    <property type="match status" value="1"/>
</dbReference>
<dbReference type="CDD" id="cd11386">
    <property type="entry name" value="MCP_signal"/>
    <property type="match status" value="1"/>
</dbReference>
<dbReference type="Gene3D" id="1.10.287.950">
    <property type="entry name" value="Methyl-accepting chemotaxis protein"/>
    <property type="match status" value="1"/>
</dbReference>
<dbReference type="Gene3D" id="3.30.450.20">
    <property type="entry name" value="PAS domain"/>
    <property type="match status" value="2"/>
</dbReference>
<feature type="transmembrane region" description="Helical" evidence="10">
    <location>
        <begin position="273"/>
        <end position="296"/>
    </location>
</feature>
<evidence type="ECO:0000256" key="10">
    <source>
        <dbReference type="SAM" id="Phobius"/>
    </source>
</evidence>
<dbReference type="PANTHER" id="PTHR32089">
    <property type="entry name" value="METHYL-ACCEPTING CHEMOTAXIS PROTEIN MCPB"/>
    <property type="match status" value="1"/>
</dbReference>
<dbReference type="Proteomes" id="UP001178662">
    <property type="component" value="Chromosome"/>
</dbReference>
<keyword evidence="14" id="KW-1185">Reference proteome</keyword>
<dbReference type="SMART" id="SM00304">
    <property type="entry name" value="HAMP"/>
    <property type="match status" value="1"/>
</dbReference>
<keyword evidence="6 10" id="KW-0472">Membrane</keyword>
<keyword evidence="7 9" id="KW-0807">Transducer</keyword>
<evidence type="ECO:0000256" key="7">
    <source>
        <dbReference type="ARBA" id="ARBA00023224"/>
    </source>
</evidence>
<evidence type="ECO:0000256" key="1">
    <source>
        <dbReference type="ARBA" id="ARBA00004651"/>
    </source>
</evidence>
<gene>
    <name evidence="13" type="ORF">P0Y55_00705</name>
</gene>
<evidence type="ECO:0000256" key="4">
    <source>
        <dbReference type="ARBA" id="ARBA00022692"/>
    </source>
</evidence>
<accession>A0AA95EWZ6</accession>
<evidence type="ECO:0000259" key="12">
    <source>
        <dbReference type="PROSITE" id="PS50885"/>
    </source>
</evidence>
<dbReference type="InterPro" id="IPR033479">
    <property type="entry name" value="dCache_1"/>
</dbReference>
<dbReference type="PROSITE" id="PS50885">
    <property type="entry name" value="HAMP"/>
    <property type="match status" value="1"/>
</dbReference>
<dbReference type="CDD" id="cd06225">
    <property type="entry name" value="HAMP"/>
    <property type="match status" value="1"/>
</dbReference>